<sequence>MAPPDNFKGVVFPLDFRERPASPTPSYMSLRTDMSIDAPNNFKREQTFHMDTRVGSERAPSPTLSSVSELTECFVERPTNFKAEETYHLGPRLLTENCLKCPVCKSILKDPVSIPCGHNFCRDCINSSWDSAEDYACPQCERGYRICPELNTNTALAEVVKHLQQAGFSPALPPCSYAGPEDVACDLCSDQRLKAVKTCLTCGVYLCETHIRSHYTIPALQKHTLSDVTGAMEKKLSTQNLPTDNFSSICGEQEKDRSMSESGLNTSMANEDAGISTPETDVKTNLELMYSKLQQEVLGLKESFSKFKKHNTKTDKYVWEGSDDEESYKDSDEEENENSYDEEDSFNYDIDNDSEMDKSDESKSENDNDDEDEYNVDEDNEYDEEEDHYEYDEDEDNDNSDEEDEYDVDEYGY</sequence>
<dbReference type="InterPro" id="IPR017907">
    <property type="entry name" value="Znf_RING_CS"/>
</dbReference>
<feature type="compositionally biased region" description="Acidic residues" evidence="5">
    <location>
        <begin position="367"/>
        <end position="413"/>
    </location>
</feature>
<keyword evidence="7" id="KW-0436">Ligase</keyword>
<keyword evidence="8" id="KW-1185">Reference proteome</keyword>
<dbReference type="EMBL" id="JAFHDT010000017">
    <property type="protein sequence ID" value="KAI7797777.1"/>
    <property type="molecule type" value="Genomic_DNA"/>
</dbReference>
<accession>A0A9W7WE14</accession>
<dbReference type="CDD" id="cd19802">
    <property type="entry name" value="Bbox1_TRIM8-like"/>
    <property type="match status" value="1"/>
</dbReference>
<feature type="domain" description="RING-type" evidence="6">
    <location>
        <begin position="101"/>
        <end position="141"/>
    </location>
</feature>
<feature type="compositionally biased region" description="Basic and acidic residues" evidence="5">
    <location>
        <begin position="355"/>
        <end position="366"/>
    </location>
</feature>
<dbReference type="Pfam" id="PF15227">
    <property type="entry name" value="zf-C3HC4_4"/>
    <property type="match status" value="1"/>
</dbReference>
<name>A0A9W7WE14_TRIRA</name>
<dbReference type="PANTHER" id="PTHR25465">
    <property type="entry name" value="B-BOX DOMAIN CONTAINING"/>
    <property type="match status" value="1"/>
</dbReference>
<protein>
    <submittedName>
        <fullName evidence="7">E3 ubiquitin/ISG15 ligase TRIM25</fullName>
    </submittedName>
</protein>
<dbReference type="InterPro" id="IPR013083">
    <property type="entry name" value="Znf_RING/FYVE/PHD"/>
</dbReference>
<dbReference type="GO" id="GO:0016874">
    <property type="term" value="F:ligase activity"/>
    <property type="evidence" value="ECO:0007669"/>
    <property type="project" value="UniProtKB-KW"/>
</dbReference>
<dbReference type="InterPro" id="IPR051051">
    <property type="entry name" value="E3_ubiq-ligase_TRIM/RNF"/>
</dbReference>
<dbReference type="SMART" id="SM00184">
    <property type="entry name" value="RING"/>
    <property type="match status" value="1"/>
</dbReference>
<feature type="region of interest" description="Disordered" evidence="5">
    <location>
        <begin position="243"/>
        <end position="278"/>
    </location>
</feature>
<dbReference type="PROSITE" id="PS00518">
    <property type="entry name" value="ZF_RING_1"/>
    <property type="match status" value="1"/>
</dbReference>
<gene>
    <name evidence="7" type="ORF">IRJ41_019661</name>
</gene>
<keyword evidence="1" id="KW-0479">Metal-binding</keyword>
<dbReference type="InterPro" id="IPR001841">
    <property type="entry name" value="Znf_RING"/>
</dbReference>
<reference evidence="7" key="1">
    <citation type="submission" date="2021-02" db="EMBL/GenBank/DDBJ databases">
        <title>Comparative genomics reveals that relaxation of natural selection precedes convergent phenotypic evolution of cavefish.</title>
        <authorList>
            <person name="Peng Z."/>
        </authorList>
    </citation>
    <scope>NUCLEOTIDE SEQUENCE</scope>
    <source>
        <tissue evidence="7">Muscle</tissue>
    </source>
</reference>
<feature type="compositionally biased region" description="Acidic residues" evidence="5">
    <location>
        <begin position="321"/>
        <end position="354"/>
    </location>
</feature>
<evidence type="ECO:0000313" key="7">
    <source>
        <dbReference type="EMBL" id="KAI7797777.1"/>
    </source>
</evidence>
<dbReference type="PROSITE" id="PS50089">
    <property type="entry name" value="ZF_RING_2"/>
    <property type="match status" value="1"/>
</dbReference>
<feature type="compositionally biased region" description="Polar residues" evidence="5">
    <location>
        <begin position="260"/>
        <end position="269"/>
    </location>
</feature>
<dbReference type="Proteomes" id="UP001059041">
    <property type="component" value="Linkage Group LG17"/>
</dbReference>
<dbReference type="Gene3D" id="3.30.40.10">
    <property type="entry name" value="Zinc/RING finger domain, C3HC4 (zinc finger)"/>
    <property type="match status" value="1"/>
</dbReference>
<dbReference type="PANTHER" id="PTHR25465:SF75">
    <property type="entry name" value="E3 UBIQUITIN_ISG15 LIGASE TRIM25-RELATED"/>
    <property type="match status" value="1"/>
</dbReference>
<evidence type="ECO:0000313" key="8">
    <source>
        <dbReference type="Proteomes" id="UP001059041"/>
    </source>
</evidence>
<comment type="caution">
    <text evidence="7">The sequence shown here is derived from an EMBL/GenBank/DDBJ whole genome shotgun (WGS) entry which is preliminary data.</text>
</comment>
<dbReference type="AlphaFoldDB" id="A0A9W7WE14"/>
<organism evidence="7 8">
    <name type="scientific">Triplophysa rosa</name>
    <name type="common">Cave loach</name>
    <dbReference type="NCBI Taxonomy" id="992332"/>
    <lineage>
        <taxon>Eukaryota</taxon>
        <taxon>Metazoa</taxon>
        <taxon>Chordata</taxon>
        <taxon>Craniata</taxon>
        <taxon>Vertebrata</taxon>
        <taxon>Euteleostomi</taxon>
        <taxon>Actinopterygii</taxon>
        <taxon>Neopterygii</taxon>
        <taxon>Teleostei</taxon>
        <taxon>Ostariophysi</taxon>
        <taxon>Cypriniformes</taxon>
        <taxon>Nemacheilidae</taxon>
        <taxon>Triplophysa</taxon>
    </lineage>
</organism>
<keyword evidence="3" id="KW-0862">Zinc</keyword>
<keyword evidence="2 4" id="KW-0863">Zinc-finger</keyword>
<dbReference type="Gene3D" id="4.10.830.40">
    <property type="match status" value="1"/>
</dbReference>
<evidence type="ECO:0000256" key="1">
    <source>
        <dbReference type="ARBA" id="ARBA00022723"/>
    </source>
</evidence>
<evidence type="ECO:0000256" key="5">
    <source>
        <dbReference type="SAM" id="MobiDB-lite"/>
    </source>
</evidence>
<feature type="region of interest" description="Disordered" evidence="5">
    <location>
        <begin position="321"/>
        <end position="413"/>
    </location>
</feature>
<evidence type="ECO:0000259" key="6">
    <source>
        <dbReference type="PROSITE" id="PS50089"/>
    </source>
</evidence>
<dbReference type="SUPFAM" id="SSF57850">
    <property type="entry name" value="RING/U-box"/>
    <property type="match status" value="1"/>
</dbReference>
<proteinExistence type="predicted"/>
<dbReference type="GO" id="GO:0008270">
    <property type="term" value="F:zinc ion binding"/>
    <property type="evidence" value="ECO:0007669"/>
    <property type="project" value="UniProtKB-KW"/>
</dbReference>
<evidence type="ECO:0000256" key="2">
    <source>
        <dbReference type="ARBA" id="ARBA00022771"/>
    </source>
</evidence>
<evidence type="ECO:0000256" key="4">
    <source>
        <dbReference type="PROSITE-ProRule" id="PRU00175"/>
    </source>
</evidence>
<evidence type="ECO:0000256" key="3">
    <source>
        <dbReference type="ARBA" id="ARBA00022833"/>
    </source>
</evidence>